<evidence type="ECO:0000256" key="11">
    <source>
        <dbReference type="SAM" id="Phobius"/>
    </source>
</evidence>
<dbReference type="InterPro" id="IPR027417">
    <property type="entry name" value="P-loop_NTPase"/>
</dbReference>
<evidence type="ECO:0000259" key="13">
    <source>
        <dbReference type="PROSITE" id="PS50929"/>
    </source>
</evidence>
<dbReference type="Gene3D" id="1.20.1560.10">
    <property type="entry name" value="ABC transporter type 1, transmembrane domain"/>
    <property type="match status" value="1"/>
</dbReference>
<dbReference type="Proteomes" id="UP000715965">
    <property type="component" value="Unassembled WGS sequence"/>
</dbReference>
<evidence type="ECO:0000256" key="2">
    <source>
        <dbReference type="ARBA" id="ARBA00022448"/>
    </source>
</evidence>
<evidence type="ECO:0000256" key="9">
    <source>
        <dbReference type="ARBA" id="ARBA00023055"/>
    </source>
</evidence>
<keyword evidence="15" id="KW-1185">Reference proteome</keyword>
<feature type="transmembrane region" description="Helical" evidence="11">
    <location>
        <begin position="85"/>
        <end position="108"/>
    </location>
</feature>
<comment type="caution">
    <text evidence="14">The sequence shown here is derived from an EMBL/GenBank/DDBJ whole genome shotgun (WGS) entry which is preliminary data.</text>
</comment>
<dbReference type="InterPro" id="IPR036640">
    <property type="entry name" value="ABC1_TM_sf"/>
</dbReference>
<dbReference type="EMBL" id="JADDOJ010000004">
    <property type="protein sequence ID" value="MBE7939308.1"/>
    <property type="molecule type" value="Genomic_DNA"/>
</dbReference>
<dbReference type="CDD" id="cd18552">
    <property type="entry name" value="ABC_6TM_MsbA_like"/>
    <property type="match status" value="1"/>
</dbReference>
<keyword evidence="8 11" id="KW-1133">Transmembrane helix</keyword>
<reference evidence="14 15" key="1">
    <citation type="submission" date="2020-10" db="EMBL/GenBank/DDBJ databases">
        <title>Draft genome of Ramlibacter aquaticus LMG 30558.</title>
        <authorList>
            <person name="Props R."/>
        </authorList>
    </citation>
    <scope>NUCLEOTIDE SEQUENCE [LARGE SCALE GENOMIC DNA]</scope>
    <source>
        <strain evidence="14 15">LMG 30558</strain>
    </source>
</reference>
<evidence type="ECO:0000256" key="6">
    <source>
        <dbReference type="ARBA" id="ARBA00022840"/>
    </source>
</evidence>
<dbReference type="InterPro" id="IPR011917">
    <property type="entry name" value="ABC_transpr_lipidA"/>
</dbReference>
<evidence type="ECO:0000256" key="1">
    <source>
        <dbReference type="ARBA" id="ARBA00004651"/>
    </source>
</evidence>
<keyword evidence="3" id="KW-1003">Cell membrane</keyword>
<dbReference type="SMART" id="SM00382">
    <property type="entry name" value="AAA"/>
    <property type="match status" value="1"/>
</dbReference>
<protein>
    <submittedName>
        <fullName evidence="14">Lipid A export permease/ATP-binding protein MsbA</fullName>
    </submittedName>
</protein>
<keyword evidence="7" id="KW-1278">Translocase</keyword>
<evidence type="ECO:0000256" key="5">
    <source>
        <dbReference type="ARBA" id="ARBA00022741"/>
    </source>
</evidence>
<sequence length="599" mass="63869">MQPASSSAPDATVTAPASADPAMASLAQRLKRFRPYIADTRRFWVVVIIATAITSATEPMVPALLKPLLDDGIQARALNLWLVPAALLLLFAVRGTAGFIADVVLARIANDGMLRMRKALFARMLDVRLDVLRGESASSLSNSIVHEMQNATTQLVNALTGALKDGLAAIALLCYVVYIDWKLTLIVGFMGPAVAWIMRTASRRLHRLAKSSQTATVDLAYAVEENMAANRMVRLHGAQERQARRFEALSLTLRRLAMKSSVAQAAITPLMHMVAAAALSTIICVALWQSSGKLTVGGFAAFVSALLMLIAPVKRLSEATSPITRSLALLERSFDLIEKTPAERGGDFDPGRARGDMAFDAVRVVYPGATAPALDGLSLSIRAGETVALVGPSGSGKTTLANLLPRFVDLAAGEVRLDGHPIGDWSLPALRRQIALVSQDVVMFNDTLAANVALGDEVDRARVMRALEAANLAELVASLPQGMDTSVGHNATSLSGGQRQRLAIARAVYKDAPVLILDEATSALDNESERLVQDALRKLMAGRTTLIIAHRLSTIEHADRIAVLEGGRLLECGSHAELLERGGLYSRLHSLGAAGALVS</sequence>
<evidence type="ECO:0000256" key="4">
    <source>
        <dbReference type="ARBA" id="ARBA00022692"/>
    </source>
</evidence>
<evidence type="ECO:0000256" key="10">
    <source>
        <dbReference type="ARBA" id="ARBA00023136"/>
    </source>
</evidence>
<dbReference type="InterPro" id="IPR017871">
    <property type="entry name" value="ABC_transporter-like_CS"/>
</dbReference>
<keyword evidence="10 11" id="KW-0472">Membrane</keyword>
<dbReference type="RefSeq" id="WP_193778859.1">
    <property type="nucleotide sequence ID" value="NZ_JADDOJ010000004.1"/>
</dbReference>
<proteinExistence type="predicted"/>
<keyword evidence="5" id="KW-0547">Nucleotide-binding</keyword>
<dbReference type="PANTHER" id="PTHR43394">
    <property type="entry name" value="ATP-DEPENDENT PERMEASE MDL1, MITOCHONDRIAL"/>
    <property type="match status" value="1"/>
</dbReference>
<dbReference type="Pfam" id="PF00005">
    <property type="entry name" value="ABC_tran"/>
    <property type="match status" value="1"/>
</dbReference>
<feature type="transmembrane region" description="Helical" evidence="11">
    <location>
        <begin position="294"/>
        <end position="313"/>
    </location>
</feature>
<keyword evidence="2" id="KW-0813">Transport</keyword>
<feature type="domain" description="ABC transmembrane type-1" evidence="13">
    <location>
        <begin position="45"/>
        <end position="325"/>
    </location>
</feature>
<evidence type="ECO:0000256" key="3">
    <source>
        <dbReference type="ARBA" id="ARBA00022475"/>
    </source>
</evidence>
<evidence type="ECO:0000313" key="15">
    <source>
        <dbReference type="Proteomes" id="UP000715965"/>
    </source>
</evidence>
<dbReference type="InterPro" id="IPR011527">
    <property type="entry name" value="ABC1_TM_dom"/>
</dbReference>
<feature type="transmembrane region" description="Helical" evidence="11">
    <location>
        <begin position="43"/>
        <end position="65"/>
    </location>
</feature>
<dbReference type="PROSITE" id="PS50893">
    <property type="entry name" value="ABC_TRANSPORTER_2"/>
    <property type="match status" value="1"/>
</dbReference>
<feature type="domain" description="ABC transporter" evidence="12">
    <location>
        <begin position="357"/>
        <end position="591"/>
    </location>
</feature>
<dbReference type="InterPro" id="IPR003593">
    <property type="entry name" value="AAA+_ATPase"/>
</dbReference>
<dbReference type="InterPro" id="IPR003439">
    <property type="entry name" value="ABC_transporter-like_ATP-bd"/>
</dbReference>
<evidence type="ECO:0000259" key="12">
    <source>
        <dbReference type="PROSITE" id="PS50893"/>
    </source>
</evidence>
<feature type="transmembrane region" description="Helical" evidence="11">
    <location>
        <begin position="155"/>
        <end position="178"/>
    </location>
</feature>
<keyword evidence="4 11" id="KW-0812">Transmembrane</keyword>
<gene>
    <name evidence="14" type="primary">msbA</name>
    <name evidence="14" type="ORF">IM725_01825</name>
</gene>
<dbReference type="Pfam" id="PF00664">
    <property type="entry name" value="ABC_membrane"/>
    <property type="match status" value="1"/>
</dbReference>
<dbReference type="PROSITE" id="PS50929">
    <property type="entry name" value="ABC_TM1F"/>
    <property type="match status" value="1"/>
</dbReference>
<evidence type="ECO:0000256" key="7">
    <source>
        <dbReference type="ARBA" id="ARBA00022967"/>
    </source>
</evidence>
<keyword evidence="9" id="KW-0445">Lipid transport</keyword>
<dbReference type="SUPFAM" id="SSF90123">
    <property type="entry name" value="ABC transporter transmembrane region"/>
    <property type="match status" value="1"/>
</dbReference>
<evidence type="ECO:0000313" key="14">
    <source>
        <dbReference type="EMBL" id="MBE7939308.1"/>
    </source>
</evidence>
<dbReference type="PANTHER" id="PTHR43394:SF1">
    <property type="entry name" value="ATP-BINDING CASSETTE SUB-FAMILY B MEMBER 10, MITOCHONDRIAL"/>
    <property type="match status" value="1"/>
</dbReference>
<dbReference type="InterPro" id="IPR039421">
    <property type="entry name" value="Type_1_exporter"/>
</dbReference>
<comment type="subcellular location">
    <subcellularLocation>
        <location evidence="1">Cell membrane</location>
        <topology evidence="1">Multi-pass membrane protein</topology>
    </subcellularLocation>
</comment>
<dbReference type="SUPFAM" id="SSF52540">
    <property type="entry name" value="P-loop containing nucleoside triphosphate hydrolases"/>
    <property type="match status" value="1"/>
</dbReference>
<accession>A0ABR9SAD3</accession>
<organism evidence="14 15">
    <name type="scientific">Ramlibacter aquaticus</name>
    <dbReference type="NCBI Taxonomy" id="2780094"/>
    <lineage>
        <taxon>Bacteria</taxon>
        <taxon>Pseudomonadati</taxon>
        <taxon>Pseudomonadota</taxon>
        <taxon>Betaproteobacteria</taxon>
        <taxon>Burkholderiales</taxon>
        <taxon>Comamonadaceae</taxon>
        <taxon>Ramlibacter</taxon>
    </lineage>
</organism>
<name>A0ABR9SAD3_9BURK</name>
<dbReference type="Gene3D" id="3.40.50.300">
    <property type="entry name" value="P-loop containing nucleotide triphosphate hydrolases"/>
    <property type="match status" value="1"/>
</dbReference>
<dbReference type="PROSITE" id="PS00211">
    <property type="entry name" value="ABC_TRANSPORTER_1"/>
    <property type="match status" value="1"/>
</dbReference>
<evidence type="ECO:0000256" key="8">
    <source>
        <dbReference type="ARBA" id="ARBA00022989"/>
    </source>
</evidence>
<feature type="transmembrane region" description="Helical" evidence="11">
    <location>
        <begin position="262"/>
        <end position="288"/>
    </location>
</feature>
<dbReference type="NCBIfam" id="TIGR02203">
    <property type="entry name" value="MsbA_lipidA"/>
    <property type="match status" value="1"/>
</dbReference>
<keyword evidence="6" id="KW-0067">ATP-binding</keyword>